<protein>
    <recommendedName>
        <fullName evidence="4">Ketoreductase (KR) domain-containing protein</fullName>
    </recommendedName>
</protein>
<dbReference type="Proteomes" id="UP000616885">
    <property type="component" value="Unassembled WGS sequence"/>
</dbReference>
<accession>A0A8H7N534</accession>
<name>A0A8H7N534_BIOOC</name>
<dbReference type="PANTHER" id="PTHR43157:SF31">
    <property type="entry name" value="PHOSPHATIDYLINOSITOL-GLYCAN BIOSYNTHESIS CLASS F PROTEIN"/>
    <property type="match status" value="1"/>
</dbReference>
<sequence>MAPTYQVSAKQFLQSQLCTTLPVPTKSFEGQTVIITGSNTGLGFEAAKHIVRLKAEKVILAVRSVSKGETAAKALRSGSAGSEKSPTNVEVWQLDLSSYDSIQEFASRVDRELERLDVVIENAGLLTENFTMAGEDESTIRVNVLGTMFLALLLLPKLRATATKWEKDVVLTFTGSFMHWSAKFEERKADDIFQELADETKATMYDSERYSTSKLMELLAFRELAAHLTQPDKGHIITSLLNPGGVKTDIMRDDNMRLAQWLTVKIGRAFFLRSTEEGSRTLVHAAQGGRDTDRQYLDDCKPAPPHFLSPFVRSDEGQATQKKVWQQMLARFENIKPGVTMNL</sequence>
<dbReference type="PRINTS" id="PR00081">
    <property type="entry name" value="GDHRDH"/>
</dbReference>
<comment type="caution">
    <text evidence="2">The sequence shown here is derived from an EMBL/GenBank/DDBJ whole genome shotgun (WGS) entry which is preliminary data.</text>
</comment>
<proteinExistence type="predicted"/>
<dbReference type="InterPro" id="IPR036291">
    <property type="entry name" value="NAD(P)-bd_dom_sf"/>
</dbReference>
<keyword evidence="1" id="KW-0560">Oxidoreductase</keyword>
<dbReference type="Gene3D" id="3.40.50.720">
    <property type="entry name" value="NAD(P)-binding Rossmann-like Domain"/>
    <property type="match status" value="1"/>
</dbReference>
<evidence type="ECO:0000256" key="1">
    <source>
        <dbReference type="ARBA" id="ARBA00023002"/>
    </source>
</evidence>
<dbReference type="EMBL" id="JADCTT010000007">
    <property type="protein sequence ID" value="KAF9749619.1"/>
    <property type="molecule type" value="Genomic_DNA"/>
</dbReference>
<evidence type="ECO:0000313" key="3">
    <source>
        <dbReference type="Proteomes" id="UP000616885"/>
    </source>
</evidence>
<dbReference type="Pfam" id="PF00106">
    <property type="entry name" value="adh_short"/>
    <property type="match status" value="1"/>
</dbReference>
<dbReference type="SUPFAM" id="SSF51735">
    <property type="entry name" value="NAD(P)-binding Rossmann-fold domains"/>
    <property type="match status" value="1"/>
</dbReference>
<organism evidence="2 3">
    <name type="scientific">Bionectria ochroleuca</name>
    <name type="common">Gliocladium roseum</name>
    <dbReference type="NCBI Taxonomy" id="29856"/>
    <lineage>
        <taxon>Eukaryota</taxon>
        <taxon>Fungi</taxon>
        <taxon>Dikarya</taxon>
        <taxon>Ascomycota</taxon>
        <taxon>Pezizomycotina</taxon>
        <taxon>Sordariomycetes</taxon>
        <taxon>Hypocreomycetidae</taxon>
        <taxon>Hypocreales</taxon>
        <taxon>Bionectriaceae</taxon>
        <taxon>Clonostachys</taxon>
    </lineage>
</organism>
<evidence type="ECO:0000313" key="2">
    <source>
        <dbReference type="EMBL" id="KAF9749619.1"/>
    </source>
</evidence>
<dbReference type="InterPro" id="IPR002347">
    <property type="entry name" value="SDR_fam"/>
</dbReference>
<gene>
    <name evidence="2" type="ORF">IM811_015646</name>
</gene>
<dbReference type="GO" id="GO:0016491">
    <property type="term" value="F:oxidoreductase activity"/>
    <property type="evidence" value="ECO:0007669"/>
    <property type="project" value="UniProtKB-KW"/>
</dbReference>
<reference evidence="2" key="1">
    <citation type="submission" date="2020-10" db="EMBL/GenBank/DDBJ databases">
        <title>High-Quality Genome Resource of Clonostachys rosea strain S41 by Oxford Nanopore Long-Read Sequencing.</title>
        <authorList>
            <person name="Wang H."/>
        </authorList>
    </citation>
    <scope>NUCLEOTIDE SEQUENCE</scope>
    <source>
        <strain evidence="2">S41</strain>
    </source>
</reference>
<dbReference type="PANTHER" id="PTHR43157">
    <property type="entry name" value="PHOSPHATIDYLINOSITOL-GLYCAN BIOSYNTHESIS CLASS F PROTEIN-RELATED"/>
    <property type="match status" value="1"/>
</dbReference>
<dbReference type="AlphaFoldDB" id="A0A8H7N534"/>
<evidence type="ECO:0008006" key="4">
    <source>
        <dbReference type="Google" id="ProtNLM"/>
    </source>
</evidence>